<evidence type="ECO:0000256" key="3">
    <source>
        <dbReference type="ARBA" id="ARBA00022833"/>
    </source>
</evidence>
<dbReference type="AlphaFoldDB" id="A0A285R4R4"/>
<evidence type="ECO:0000256" key="2">
    <source>
        <dbReference type="ARBA" id="ARBA00022723"/>
    </source>
</evidence>
<sequence>MGQTAGPLTGSCRCGATTIAITADPVMTAACHCRGCQKMSSSAFSLTAMVPAEAFSVTAGEPVKGGIQGPQLDHYFCPHCKTWMFTRITGFEAVVNVRPTMFDDERWSRPFMETMTAEKLAWVELPVARSYEGFPPPEEFPQLIAEFAARDSA</sequence>
<dbReference type="InterPro" id="IPR006913">
    <property type="entry name" value="CENP-V/GFA"/>
</dbReference>
<dbReference type="InterPro" id="IPR011057">
    <property type="entry name" value="Mss4-like_sf"/>
</dbReference>
<dbReference type="STRING" id="538381.GCA_001696535_01082"/>
<dbReference type="EMBL" id="OBML01000001">
    <property type="protein sequence ID" value="SOB89093.1"/>
    <property type="molecule type" value="Genomic_DNA"/>
</dbReference>
<accession>A0A285R4R4</accession>
<comment type="similarity">
    <text evidence="1">Belongs to the Gfa family.</text>
</comment>
<dbReference type="GO" id="GO:0046872">
    <property type="term" value="F:metal ion binding"/>
    <property type="evidence" value="ECO:0007669"/>
    <property type="project" value="UniProtKB-KW"/>
</dbReference>
<dbReference type="Proteomes" id="UP000219331">
    <property type="component" value="Unassembled WGS sequence"/>
</dbReference>
<evidence type="ECO:0000313" key="7">
    <source>
        <dbReference type="Proteomes" id="UP000219331"/>
    </source>
</evidence>
<evidence type="ECO:0000259" key="5">
    <source>
        <dbReference type="PROSITE" id="PS51891"/>
    </source>
</evidence>
<dbReference type="OrthoDB" id="9807246at2"/>
<dbReference type="RefSeq" id="WP_097173510.1">
    <property type="nucleotide sequence ID" value="NZ_OBML01000001.1"/>
</dbReference>
<dbReference type="Gene3D" id="3.90.1590.10">
    <property type="entry name" value="glutathione-dependent formaldehyde- activating enzyme (gfa)"/>
    <property type="match status" value="1"/>
</dbReference>
<protein>
    <submittedName>
        <fullName evidence="6">Uncharacterized conserved protein</fullName>
    </submittedName>
</protein>
<evidence type="ECO:0000256" key="4">
    <source>
        <dbReference type="ARBA" id="ARBA00023239"/>
    </source>
</evidence>
<dbReference type="PROSITE" id="PS51891">
    <property type="entry name" value="CENP_V_GFA"/>
    <property type="match status" value="1"/>
</dbReference>
<dbReference type="SUPFAM" id="SSF51316">
    <property type="entry name" value="Mss4-like"/>
    <property type="match status" value="1"/>
</dbReference>
<keyword evidence="2" id="KW-0479">Metal-binding</keyword>
<dbReference type="Pfam" id="PF04828">
    <property type="entry name" value="GFA"/>
    <property type="match status" value="1"/>
</dbReference>
<gene>
    <name evidence="6" type="ORF">SAMN05421512_1011</name>
</gene>
<evidence type="ECO:0000256" key="1">
    <source>
        <dbReference type="ARBA" id="ARBA00005495"/>
    </source>
</evidence>
<dbReference type="PANTHER" id="PTHR33337">
    <property type="entry name" value="GFA DOMAIN-CONTAINING PROTEIN"/>
    <property type="match status" value="1"/>
</dbReference>
<keyword evidence="7" id="KW-1185">Reference proteome</keyword>
<organism evidence="6 7">
    <name type="scientific">Stappia indica</name>
    <dbReference type="NCBI Taxonomy" id="538381"/>
    <lineage>
        <taxon>Bacteria</taxon>
        <taxon>Pseudomonadati</taxon>
        <taxon>Pseudomonadota</taxon>
        <taxon>Alphaproteobacteria</taxon>
        <taxon>Hyphomicrobiales</taxon>
        <taxon>Stappiaceae</taxon>
        <taxon>Stappia</taxon>
    </lineage>
</organism>
<keyword evidence="4" id="KW-0456">Lyase</keyword>
<keyword evidence="3" id="KW-0862">Zinc</keyword>
<feature type="domain" description="CENP-V/GFA" evidence="5">
    <location>
        <begin position="8"/>
        <end position="108"/>
    </location>
</feature>
<reference evidence="6 7" key="1">
    <citation type="submission" date="2017-08" db="EMBL/GenBank/DDBJ databases">
        <authorList>
            <person name="de Groot N.N."/>
        </authorList>
    </citation>
    <scope>NUCLEOTIDE SEQUENCE [LARGE SCALE GENOMIC DNA]</scope>
    <source>
        <strain evidence="6 7">USBA 352</strain>
    </source>
</reference>
<evidence type="ECO:0000313" key="6">
    <source>
        <dbReference type="EMBL" id="SOB89093.1"/>
    </source>
</evidence>
<name>A0A285R4R4_9HYPH</name>
<dbReference type="PANTHER" id="PTHR33337:SF40">
    <property type="entry name" value="CENP-V_GFA DOMAIN-CONTAINING PROTEIN-RELATED"/>
    <property type="match status" value="1"/>
</dbReference>
<proteinExistence type="inferred from homology"/>
<dbReference type="GO" id="GO:0016846">
    <property type="term" value="F:carbon-sulfur lyase activity"/>
    <property type="evidence" value="ECO:0007669"/>
    <property type="project" value="InterPro"/>
</dbReference>